<evidence type="ECO:0000256" key="8">
    <source>
        <dbReference type="ARBA" id="ARBA00022842"/>
    </source>
</evidence>
<evidence type="ECO:0000313" key="12">
    <source>
        <dbReference type="EMBL" id="EQD48872.1"/>
    </source>
</evidence>
<evidence type="ECO:0000259" key="11">
    <source>
        <dbReference type="Pfam" id="PF08245"/>
    </source>
</evidence>
<dbReference type="PIRSF" id="PIRSF001563">
    <property type="entry name" value="Folylpolyglu_synth"/>
    <property type="match status" value="1"/>
</dbReference>
<keyword evidence="6" id="KW-0547">Nucleotide-binding</keyword>
<dbReference type="GO" id="GO:0046872">
    <property type="term" value="F:metal ion binding"/>
    <property type="evidence" value="ECO:0007669"/>
    <property type="project" value="UniProtKB-KW"/>
</dbReference>
<dbReference type="Gene3D" id="3.90.190.20">
    <property type="entry name" value="Mur ligase, C-terminal domain"/>
    <property type="match status" value="1"/>
</dbReference>
<dbReference type="GO" id="GO:0005524">
    <property type="term" value="F:ATP binding"/>
    <property type="evidence" value="ECO:0007669"/>
    <property type="project" value="UniProtKB-KW"/>
</dbReference>
<dbReference type="InterPro" id="IPR036565">
    <property type="entry name" value="Mur-like_cat_sf"/>
</dbReference>
<evidence type="ECO:0000259" key="10">
    <source>
        <dbReference type="Pfam" id="PF02875"/>
    </source>
</evidence>
<dbReference type="NCBIfam" id="TIGR01499">
    <property type="entry name" value="folC"/>
    <property type="match status" value="1"/>
</dbReference>
<dbReference type="NCBIfam" id="NF008101">
    <property type="entry name" value="PRK10846.1"/>
    <property type="match status" value="1"/>
</dbReference>
<proteinExistence type="inferred from homology"/>
<comment type="caution">
    <text evidence="12">The sequence shown here is derived from an EMBL/GenBank/DDBJ whole genome shotgun (WGS) entry which is preliminary data.</text>
</comment>
<dbReference type="InterPro" id="IPR004101">
    <property type="entry name" value="Mur_ligase_C"/>
</dbReference>
<dbReference type="InterPro" id="IPR036615">
    <property type="entry name" value="Mur_ligase_C_dom_sf"/>
</dbReference>
<dbReference type="GO" id="GO:0005737">
    <property type="term" value="C:cytoplasm"/>
    <property type="evidence" value="ECO:0007669"/>
    <property type="project" value="TreeGrafter"/>
</dbReference>
<keyword evidence="9" id="KW-0289">Folate biosynthesis</keyword>
<protein>
    <submittedName>
        <fullName evidence="12">FolC bifunctional protein</fullName>
    </submittedName>
</protein>
<comment type="similarity">
    <text evidence="2">Belongs to the folylpolyglutamate synthase family.</text>
</comment>
<dbReference type="GO" id="GO:0046656">
    <property type="term" value="P:folic acid biosynthetic process"/>
    <property type="evidence" value="ECO:0007669"/>
    <property type="project" value="UniProtKB-KW"/>
</dbReference>
<feature type="domain" description="Mur ligase C-terminal" evidence="10">
    <location>
        <begin position="298"/>
        <end position="420"/>
    </location>
</feature>
<gene>
    <name evidence="12" type="ORF">B1B_11877</name>
</gene>
<sequence>MNLPDKLEDWLDYQQRQHIQPIALGLQRVRDVWRALGAPRPADCVISVGGTNGKGSTVAFLEAMLRARGLRVGAYTSPHLLRYNERVRIDARDAENTALCAAFMRIEQARGATPLTYFEYGTLAALLLFADAHLDVALLEVGLGGRLDAVNIVDADVAIVTTIGIDHTEYLGPDRDSIGREKAGIARAGRPLIIGALDPPPGLLDGARANGASVLRLGVDFSVVPQIDAWRWQARQMANDGFDKAQPASVQFADLSLRAPHQIDNAAAALAALWALRTRLGWDAVACARGLQATRLRGRLQSCGGQPELIVDVAHNPQAASELALWLDAQPRVPTHAVFSALADKDIAGIGAALGARIAHWHVCAISDAGARGLDAASVAARLRVALPQAAISLHVHAHAALAAARAALPASGRVLAFGSFHIAGAVLDRLPSPV</sequence>
<keyword evidence="4" id="KW-0436">Ligase</keyword>
<dbReference type="PANTHER" id="PTHR11136">
    <property type="entry name" value="FOLYLPOLYGLUTAMATE SYNTHASE-RELATED"/>
    <property type="match status" value="1"/>
</dbReference>
<reference evidence="12" key="1">
    <citation type="submission" date="2013-08" db="EMBL/GenBank/DDBJ databases">
        <authorList>
            <person name="Mendez C."/>
            <person name="Richter M."/>
            <person name="Ferrer M."/>
            <person name="Sanchez J."/>
        </authorList>
    </citation>
    <scope>NUCLEOTIDE SEQUENCE</scope>
</reference>
<evidence type="ECO:0000256" key="5">
    <source>
        <dbReference type="ARBA" id="ARBA00022723"/>
    </source>
</evidence>
<reference evidence="12" key="2">
    <citation type="journal article" date="2014" name="ISME J.">
        <title>Microbial stratification in low pH oxic and suboxic macroscopic growths along an acid mine drainage.</title>
        <authorList>
            <person name="Mendez-Garcia C."/>
            <person name="Mesa V."/>
            <person name="Sprenger R.R."/>
            <person name="Richter M."/>
            <person name="Diez M.S."/>
            <person name="Solano J."/>
            <person name="Bargiela R."/>
            <person name="Golyshina O.V."/>
            <person name="Manteca A."/>
            <person name="Ramos J.L."/>
            <person name="Gallego J.R."/>
            <person name="Llorente I."/>
            <person name="Martins Dos Santos V.A."/>
            <person name="Jensen O.N."/>
            <person name="Pelaez A.I."/>
            <person name="Sanchez J."/>
            <person name="Ferrer M."/>
        </authorList>
    </citation>
    <scope>NUCLEOTIDE SEQUENCE</scope>
</reference>
<dbReference type="FunFam" id="3.40.1190.10:FF:000004">
    <property type="entry name" value="Dihydrofolate synthase/folylpolyglutamate synthase"/>
    <property type="match status" value="1"/>
</dbReference>
<dbReference type="PANTHER" id="PTHR11136:SF0">
    <property type="entry name" value="DIHYDROFOLATE SYNTHETASE-RELATED"/>
    <property type="match status" value="1"/>
</dbReference>
<dbReference type="Pfam" id="PF02875">
    <property type="entry name" value="Mur_ligase_C"/>
    <property type="match status" value="1"/>
</dbReference>
<evidence type="ECO:0000256" key="1">
    <source>
        <dbReference type="ARBA" id="ARBA00001946"/>
    </source>
</evidence>
<dbReference type="GO" id="GO:0008841">
    <property type="term" value="F:dihydrofolate synthase activity"/>
    <property type="evidence" value="ECO:0007669"/>
    <property type="project" value="TreeGrafter"/>
</dbReference>
<organism evidence="12">
    <name type="scientific">mine drainage metagenome</name>
    <dbReference type="NCBI Taxonomy" id="410659"/>
    <lineage>
        <taxon>unclassified sequences</taxon>
        <taxon>metagenomes</taxon>
        <taxon>ecological metagenomes</taxon>
    </lineage>
</organism>
<evidence type="ECO:0000256" key="6">
    <source>
        <dbReference type="ARBA" id="ARBA00022741"/>
    </source>
</evidence>
<evidence type="ECO:0000256" key="3">
    <source>
        <dbReference type="ARBA" id="ARBA00011245"/>
    </source>
</evidence>
<accession>T0ZW51</accession>
<evidence type="ECO:0000256" key="9">
    <source>
        <dbReference type="ARBA" id="ARBA00022909"/>
    </source>
</evidence>
<feature type="domain" description="Mur ligase central" evidence="11">
    <location>
        <begin position="48"/>
        <end position="272"/>
    </location>
</feature>
<dbReference type="Pfam" id="PF08245">
    <property type="entry name" value="Mur_ligase_M"/>
    <property type="match status" value="1"/>
</dbReference>
<evidence type="ECO:0000256" key="4">
    <source>
        <dbReference type="ARBA" id="ARBA00022598"/>
    </source>
</evidence>
<evidence type="ECO:0000256" key="2">
    <source>
        <dbReference type="ARBA" id="ARBA00008276"/>
    </source>
</evidence>
<comment type="cofactor">
    <cofactor evidence="1">
        <name>Mg(2+)</name>
        <dbReference type="ChEBI" id="CHEBI:18420"/>
    </cofactor>
</comment>
<evidence type="ECO:0000256" key="7">
    <source>
        <dbReference type="ARBA" id="ARBA00022840"/>
    </source>
</evidence>
<dbReference type="InterPro" id="IPR001645">
    <property type="entry name" value="Folylpolyglutamate_synth"/>
</dbReference>
<keyword evidence="5" id="KW-0479">Metal-binding</keyword>
<dbReference type="SUPFAM" id="SSF53244">
    <property type="entry name" value="MurD-like peptide ligases, peptide-binding domain"/>
    <property type="match status" value="1"/>
</dbReference>
<dbReference type="InterPro" id="IPR013221">
    <property type="entry name" value="Mur_ligase_cen"/>
</dbReference>
<comment type="subunit">
    <text evidence="3">Monomer.</text>
</comment>
<dbReference type="GO" id="GO:0004326">
    <property type="term" value="F:tetrahydrofolylpolyglutamate synthase activity"/>
    <property type="evidence" value="ECO:0007669"/>
    <property type="project" value="InterPro"/>
</dbReference>
<keyword evidence="8" id="KW-0460">Magnesium</keyword>
<dbReference type="EMBL" id="AUZY01007754">
    <property type="protein sequence ID" value="EQD48872.1"/>
    <property type="molecule type" value="Genomic_DNA"/>
</dbReference>
<dbReference type="Gene3D" id="3.40.1190.10">
    <property type="entry name" value="Mur-like, catalytic domain"/>
    <property type="match status" value="1"/>
</dbReference>
<dbReference type="AlphaFoldDB" id="T0ZW51"/>
<dbReference type="SUPFAM" id="SSF53623">
    <property type="entry name" value="MurD-like peptide ligases, catalytic domain"/>
    <property type="match status" value="1"/>
</dbReference>
<keyword evidence="7" id="KW-0067">ATP-binding</keyword>
<name>T0ZW51_9ZZZZ</name>